<evidence type="ECO:0000313" key="3">
    <source>
        <dbReference type="Proteomes" id="UP000297258"/>
    </source>
</evidence>
<dbReference type="RefSeq" id="WP_135188154.1">
    <property type="nucleotide sequence ID" value="NZ_SPUM01000013.1"/>
</dbReference>
<comment type="caution">
    <text evidence="2">The sequence shown here is derived from an EMBL/GenBank/DDBJ whole genome shotgun (WGS) entry which is preliminary data.</text>
</comment>
<evidence type="ECO:0000256" key="1">
    <source>
        <dbReference type="SAM" id="Phobius"/>
    </source>
</evidence>
<keyword evidence="3" id="KW-1185">Reference proteome</keyword>
<feature type="transmembrane region" description="Helical" evidence="1">
    <location>
        <begin position="484"/>
        <end position="502"/>
    </location>
</feature>
<dbReference type="AlphaFoldDB" id="A0A4Y9TA77"/>
<name>A0A4Y9TA77_9BURK</name>
<sequence>MMIVAALVGAASALLYLRRRNWICAGLAIVAAAALALAAGRFTLPGEVGATLTIDPANPPVALDGVRALALSGDGLREAEWQDLPARPLAWTKPATSVIRLEFPRQLALGRVFRLTVHRSGSEPGRLQLLAENGQALAEARGEGDLTVEWLPPLAEPLVLQARLFDGSGKLVAQGPVPVSVRDARALQVQGRLSAPSFDLRILDELLADSNALIDWQVTLGKTVTRSETARSQMTPNLLVIDAAWFERASASARTALLDQVAQGTPLLVLAGNANDAALWSRTLGLDLKPQPADKQVGSSIVLTGAHLAPVSNNAGEWTGTEGVLWTRAWKNGRIGWLAAADWHRYAISEPQALSLWWQGVLDRLGVQDQVDVVWLDPLEMPLPGQRLEVCAQGVRGEVTFPELGQTLAWQRRPDKADAACVAVWPQKAGWLRMQAQGTKPALGEVYVFAREDWPMWQAAQRRDATARYAARTPVPGDVQRAPLSGWPFVLLFGVAMLALWWRERR</sequence>
<proteinExistence type="predicted"/>
<keyword evidence="1" id="KW-1133">Transmembrane helix</keyword>
<evidence type="ECO:0000313" key="2">
    <source>
        <dbReference type="EMBL" id="TFW35225.1"/>
    </source>
</evidence>
<keyword evidence="1" id="KW-0472">Membrane</keyword>
<evidence type="ECO:0008006" key="4">
    <source>
        <dbReference type="Google" id="ProtNLM"/>
    </source>
</evidence>
<gene>
    <name evidence="2" type="ORF">E4O92_02405</name>
</gene>
<dbReference type="OrthoDB" id="8740628at2"/>
<dbReference type="EMBL" id="SPUM01000013">
    <property type="protein sequence ID" value="TFW35225.1"/>
    <property type="molecule type" value="Genomic_DNA"/>
</dbReference>
<accession>A0A4Y9TA77</accession>
<protein>
    <recommendedName>
        <fullName evidence="4">Transmembrane protein</fullName>
    </recommendedName>
</protein>
<organism evidence="2 3">
    <name type="scientific">Massilia horti</name>
    <dbReference type="NCBI Taxonomy" id="2562153"/>
    <lineage>
        <taxon>Bacteria</taxon>
        <taxon>Pseudomonadati</taxon>
        <taxon>Pseudomonadota</taxon>
        <taxon>Betaproteobacteria</taxon>
        <taxon>Burkholderiales</taxon>
        <taxon>Oxalobacteraceae</taxon>
        <taxon>Telluria group</taxon>
        <taxon>Massilia</taxon>
    </lineage>
</organism>
<reference evidence="2 3" key="1">
    <citation type="submission" date="2019-03" db="EMBL/GenBank/DDBJ databases">
        <title>Draft genome of Massilia hortus sp. nov., a novel bacterial species of the Oxalobacteraceae family.</title>
        <authorList>
            <person name="Peta V."/>
            <person name="Raths R."/>
            <person name="Bucking H."/>
        </authorList>
    </citation>
    <scope>NUCLEOTIDE SEQUENCE [LARGE SCALE GENOMIC DNA]</scope>
    <source>
        <strain evidence="2 3">ONC3</strain>
    </source>
</reference>
<keyword evidence="1" id="KW-0812">Transmembrane</keyword>
<dbReference type="Proteomes" id="UP000297258">
    <property type="component" value="Unassembled WGS sequence"/>
</dbReference>